<keyword evidence="4" id="KW-1185">Reference proteome</keyword>
<dbReference type="Gene3D" id="3.30.70.1290">
    <property type="entry name" value="Transposase IS200-like"/>
    <property type="match status" value="1"/>
</dbReference>
<name>A0ABQ6RMM0_9GAMM</name>
<gene>
    <name evidence="3" type="ORF">EU509_00070</name>
    <name evidence="2" type="ORF">EU509_01705</name>
</gene>
<dbReference type="PANTHER" id="PTHR34322:SF2">
    <property type="entry name" value="TRANSPOSASE IS200-LIKE DOMAIN-CONTAINING PROTEIN"/>
    <property type="match status" value="1"/>
</dbReference>
<reference evidence="2 4" key="1">
    <citation type="submission" date="2019-01" db="EMBL/GenBank/DDBJ databases">
        <title>Genome sequences of marine Pseudoalteromonas species.</title>
        <authorList>
            <person name="Boraston A.B."/>
            <person name="Hehemann J.-H."/>
            <person name="Vickers C.J."/>
            <person name="Salama-Alber O."/>
            <person name="Abe K."/>
            <person name="Hettle A.J."/>
        </authorList>
    </citation>
    <scope>NUCLEOTIDE SEQUENCE [LARGE SCALE GENOMIC DNA]</scope>
    <source>
        <strain evidence="2 4">PS47</strain>
    </source>
</reference>
<evidence type="ECO:0000313" key="3">
    <source>
        <dbReference type="EMBL" id="KAA1166995.1"/>
    </source>
</evidence>
<dbReference type="Pfam" id="PF01797">
    <property type="entry name" value="Y1_Tnp"/>
    <property type="match status" value="1"/>
</dbReference>
<dbReference type="InterPro" id="IPR036515">
    <property type="entry name" value="Transposase_17_sf"/>
</dbReference>
<dbReference type="EMBL" id="SEUJ01000015">
    <property type="protein sequence ID" value="KAA1166995.1"/>
    <property type="molecule type" value="Genomic_DNA"/>
</dbReference>
<organism evidence="2 4">
    <name type="scientific">Pseudoalteromonas fuliginea</name>
    <dbReference type="NCBI Taxonomy" id="1872678"/>
    <lineage>
        <taxon>Bacteria</taxon>
        <taxon>Pseudomonadati</taxon>
        <taxon>Pseudomonadota</taxon>
        <taxon>Gammaproteobacteria</taxon>
        <taxon>Alteromonadales</taxon>
        <taxon>Pseudoalteromonadaceae</taxon>
        <taxon>Pseudoalteromonas</taxon>
    </lineage>
</organism>
<evidence type="ECO:0000259" key="1">
    <source>
        <dbReference type="SMART" id="SM01321"/>
    </source>
</evidence>
<dbReference type="RefSeq" id="WP_149604802.1">
    <property type="nucleotide sequence ID" value="NZ_SEUJ01000015.1"/>
</dbReference>
<dbReference type="NCBIfam" id="NF047646">
    <property type="entry name" value="REP_Tyr_transpos"/>
    <property type="match status" value="1"/>
</dbReference>
<dbReference type="PANTHER" id="PTHR34322">
    <property type="entry name" value="TRANSPOSASE, Y1_TNP DOMAIN-CONTAINING"/>
    <property type="match status" value="1"/>
</dbReference>
<protein>
    <submittedName>
        <fullName evidence="2">Transposase</fullName>
    </submittedName>
</protein>
<dbReference type="SMART" id="SM01321">
    <property type="entry name" value="Y1_Tnp"/>
    <property type="match status" value="1"/>
</dbReference>
<accession>A0ABQ6RMM0</accession>
<proteinExistence type="predicted"/>
<dbReference type="SUPFAM" id="SSF143422">
    <property type="entry name" value="Transposase IS200-like"/>
    <property type="match status" value="1"/>
</dbReference>
<evidence type="ECO:0000313" key="2">
    <source>
        <dbReference type="EMBL" id="KAA1164706.1"/>
    </source>
</evidence>
<feature type="domain" description="Transposase IS200-like" evidence="1">
    <location>
        <begin position="9"/>
        <end position="123"/>
    </location>
</feature>
<comment type="caution">
    <text evidence="2">The sequence shown here is derived from an EMBL/GenBank/DDBJ whole genome shotgun (WGS) entry which is preliminary data.</text>
</comment>
<dbReference type="Proteomes" id="UP000322915">
    <property type="component" value="Unassembled WGS sequence"/>
</dbReference>
<evidence type="ECO:0000313" key="4">
    <source>
        <dbReference type="Proteomes" id="UP000322915"/>
    </source>
</evidence>
<dbReference type="InterPro" id="IPR002686">
    <property type="entry name" value="Transposase_17"/>
</dbReference>
<feature type="non-terminal residue" evidence="2">
    <location>
        <position position="191"/>
    </location>
</feature>
<sequence length="191" mass="22636">MARPLRLEFAGALYHVTSRGNERKSIFLDEADFDGFLQILSEVCERYNWVIHSYCLMTNHYHLLVETPDANLSKGMRQLNGVYTQWFNRKHRRVGHLFQGRYKAILVDKDAYLLELSRYIILNPIRAHMVDNLSEWPWSSWRFVMLETEAPAWLAIHTMLLQFSKYKAIARRKFAQFVEQGKGVNPWRNIS</sequence>
<dbReference type="EMBL" id="SEUJ01000047">
    <property type="protein sequence ID" value="KAA1164706.1"/>
    <property type="molecule type" value="Genomic_DNA"/>
</dbReference>